<evidence type="ECO:0000313" key="5">
    <source>
        <dbReference type="Proteomes" id="UP001342314"/>
    </source>
</evidence>
<feature type="compositionally biased region" description="Basic and acidic residues" evidence="2">
    <location>
        <begin position="176"/>
        <end position="195"/>
    </location>
</feature>
<feature type="chain" id="PRO_5043988770" evidence="3">
    <location>
        <begin position="20"/>
        <end position="224"/>
    </location>
</feature>
<feature type="compositionally biased region" description="Low complexity" evidence="2">
    <location>
        <begin position="209"/>
        <end position="224"/>
    </location>
</feature>
<dbReference type="Proteomes" id="UP001342314">
    <property type="component" value="Unassembled WGS sequence"/>
</dbReference>
<dbReference type="EMBL" id="BQKY01000001">
    <property type="protein sequence ID" value="GJN87093.1"/>
    <property type="molecule type" value="Genomic_DNA"/>
</dbReference>
<reference evidence="4 5" key="1">
    <citation type="submission" date="2021-12" db="EMBL/GenBank/DDBJ databases">
        <title>High titer production of polyol ester of fatty acids by Rhodotorula paludigena BS15 towards product separation-free biomass refinery.</title>
        <authorList>
            <person name="Mano J."/>
            <person name="Ono H."/>
            <person name="Tanaka T."/>
            <person name="Naito K."/>
            <person name="Sushida H."/>
            <person name="Ike M."/>
            <person name="Tokuyasu K."/>
            <person name="Kitaoka M."/>
        </authorList>
    </citation>
    <scope>NUCLEOTIDE SEQUENCE [LARGE SCALE GENOMIC DNA]</scope>
    <source>
        <strain evidence="4 5">BS15</strain>
    </source>
</reference>
<keyword evidence="1" id="KW-0175">Coiled coil</keyword>
<accession>A0AAV5G9R4</accession>
<feature type="compositionally biased region" description="Acidic residues" evidence="2">
    <location>
        <begin position="160"/>
        <end position="175"/>
    </location>
</feature>
<evidence type="ECO:0000256" key="3">
    <source>
        <dbReference type="SAM" id="SignalP"/>
    </source>
</evidence>
<evidence type="ECO:0000256" key="1">
    <source>
        <dbReference type="SAM" id="Coils"/>
    </source>
</evidence>
<keyword evidence="3" id="KW-0732">Signal</keyword>
<gene>
    <name evidence="4" type="ORF">Rhopal_000038-T1</name>
</gene>
<sequence>MHAALFLGALLACSAPSLALSPPLEAFARPPPLHVASTFVRSGPSAHLASRETARTARPPALVLAGADKEALWIPLALSRRAGRRATGIGRRENASGGGDLLDHALESDQEVEAEEDEMDEELERVLAEREEREMWRELLRSVSRTGEVPPLFRDLVRADDDDSDAAESAEEEDERLSFEKRRAPDDSPFLRDDPPPPPRKSKPPVSLPPFRLFSSSSSSDPAS</sequence>
<evidence type="ECO:0000313" key="4">
    <source>
        <dbReference type="EMBL" id="GJN87093.1"/>
    </source>
</evidence>
<dbReference type="AlphaFoldDB" id="A0AAV5G9R4"/>
<feature type="signal peptide" evidence="3">
    <location>
        <begin position="1"/>
        <end position="19"/>
    </location>
</feature>
<feature type="region of interest" description="Disordered" evidence="2">
    <location>
        <begin position="150"/>
        <end position="224"/>
    </location>
</feature>
<keyword evidence="5" id="KW-1185">Reference proteome</keyword>
<comment type="caution">
    <text evidence="4">The sequence shown here is derived from an EMBL/GenBank/DDBJ whole genome shotgun (WGS) entry which is preliminary data.</text>
</comment>
<evidence type="ECO:0000256" key="2">
    <source>
        <dbReference type="SAM" id="MobiDB-lite"/>
    </source>
</evidence>
<name>A0AAV5G9R4_9BASI</name>
<protein>
    <submittedName>
        <fullName evidence="4">Uncharacterized protein</fullName>
    </submittedName>
</protein>
<organism evidence="4 5">
    <name type="scientific">Rhodotorula paludigena</name>
    <dbReference type="NCBI Taxonomy" id="86838"/>
    <lineage>
        <taxon>Eukaryota</taxon>
        <taxon>Fungi</taxon>
        <taxon>Dikarya</taxon>
        <taxon>Basidiomycota</taxon>
        <taxon>Pucciniomycotina</taxon>
        <taxon>Microbotryomycetes</taxon>
        <taxon>Sporidiobolales</taxon>
        <taxon>Sporidiobolaceae</taxon>
        <taxon>Rhodotorula</taxon>
    </lineage>
</organism>
<feature type="coiled-coil region" evidence="1">
    <location>
        <begin position="105"/>
        <end position="132"/>
    </location>
</feature>
<proteinExistence type="predicted"/>